<feature type="chain" id="PRO_5027069003" evidence="1">
    <location>
        <begin position="19"/>
        <end position="70"/>
    </location>
</feature>
<reference evidence="2" key="1">
    <citation type="submission" date="2019-03" db="EMBL/GenBank/DDBJ databases">
        <authorList>
            <person name="Mank J."/>
            <person name="Almeida P."/>
        </authorList>
    </citation>
    <scope>NUCLEOTIDE SEQUENCE</scope>
    <source>
        <strain evidence="2">78183</strain>
    </source>
</reference>
<dbReference type="EMBL" id="CAADRP010002140">
    <property type="protein sequence ID" value="VFU61892.1"/>
    <property type="molecule type" value="Genomic_DNA"/>
</dbReference>
<keyword evidence="1" id="KW-0732">Signal</keyword>
<dbReference type="AlphaFoldDB" id="A0A6N2N4V0"/>
<proteinExistence type="predicted"/>
<evidence type="ECO:0000313" key="2">
    <source>
        <dbReference type="EMBL" id="VFU61892.1"/>
    </source>
</evidence>
<accession>A0A6N2N4V0</accession>
<feature type="signal peptide" evidence="1">
    <location>
        <begin position="1"/>
        <end position="18"/>
    </location>
</feature>
<evidence type="ECO:0000256" key="1">
    <source>
        <dbReference type="SAM" id="SignalP"/>
    </source>
</evidence>
<name>A0A6N2N4V0_SALVM</name>
<gene>
    <name evidence="2" type="ORF">SVIM_LOCUS465251</name>
</gene>
<organism evidence="2">
    <name type="scientific">Salix viminalis</name>
    <name type="common">Common osier</name>
    <name type="synonym">Basket willow</name>
    <dbReference type="NCBI Taxonomy" id="40686"/>
    <lineage>
        <taxon>Eukaryota</taxon>
        <taxon>Viridiplantae</taxon>
        <taxon>Streptophyta</taxon>
        <taxon>Embryophyta</taxon>
        <taxon>Tracheophyta</taxon>
        <taxon>Spermatophyta</taxon>
        <taxon>Magnoliopsida</taxon>
        <taxon>eudicotyledons</taxon>
        <taxon>Gunneridae</taxon>
        <taxon>Pentapetalae</taxon>
        <taxon>rosids</taxon>
        <taxon>fabids</taxon>
        <taxon>Malpighiales</taxon>
        <taxon>Salicaceae</taxon>
        <taxon>Saliceae</taxon>
        <taxon>Salix</taxon>
    </lineage>
</organism>
<sequence>MQLILFVFFSCHASFQQAEPEASSDCGTQIAEISDAGLQKLKSFDFINSWRKEDINPLQRAFKQATDRGE</sequence>
<protein>
    <submittedName>
        <fullName evidence="2">Uncharacterized protein</fullName>
    </submittedName>
</protein>